<dbReference type="Gene3D" id="3.40.50.2000">
    <property type="entry name" value="Glycogen Phosphorylase B"/>
    <property type="match status" value="1"/>
</dbReference>
<protein>
    <recommendedName>
        <fullName evidence="3">Glycosyl transferase family 1 domain-containing protein</fullName>
    </recommendedName>
</protein>
<dbReference type="Proteomes" id="UP000228593">
    <property type="component" value="Unassembled WGS sequence"/>
</dbReference>
<gene>
    <name evidence="1" type="ORF">CR103_13005</name>
</gene>
<keyword evidence="2" id="KW-1185">Reference proteome</keyword>
<evidence type="ECO:0008006" key="3">
    <source>
        <dbReference type="Google" id="ProtNLM"/>
    </source>
</evidence>
<dbReference type="SUPFAM" id="SSF53756">
    <property type="entry name" value="UDP-Glycosyltransferase/glycogen phosphorylase"/>
    <property type="match status" value="1"/>
</dbReference>
<accession>A0A2G8T009</accession>
<name>A0A2G8T009_9BURK</name>
<dbReference type="EMBL" id="PDOB01000019">
    <property type="protein sequence ID" value="PIL39395.1"/>
    <property type="molecule type" value="Genomic_DNA"/>
</dbReference>
<comment type="caution">
    <text evidence="1">The sequence shown here is derived from an EMBL/GenBank/DDBJ whole genome shotgun (WGS) entry which is preliminary data.</text>
</comment>
<dbReference type="AlphaFoldDB" id="A0A2G8T009"/>
<organism evidence="1 2">
    <name type="scientific">Massilia psychrophila</name>
    <dbReference type="NCBI Taxonomy" id="1603353"/>
    <lineage>
        <taxon>Bacteria</taxon>
        <taxon>Pseudomonadati</taxon>
        <taxon>Pseudomonadota</taxon>
        <taxon>Betaproteobacteria</taxon>
        <taxon>Burkholderiales</taxon>
        <taxon>Oxalobacteraceae</taxon>
        <taxon>Telluria group</taxon>
        <taxon>Massilia</taxon>
    </lineage>
</organism>
<reference evidence="1 2" key="1">
    <citation type="submission" date="2017-10" db="EMBL/GenBank/DDBJ databases">
        <title>Massilia psychrophilum sp. nov., a novel purple-pigmented bacterium isolated from Tianshan glacier, Xinjiang Municipality, China.</title>
        <authorList>
            <person name="Wang H."/>
        </authorList>
    </citation>
    <scope>NUCLEOTIDE SEQUENCE [LARGE SCALE GENOMIC DNA]</scope>
    <source>
        <strain evidence="1 2">JCM 30813</strain>
    </source>
</reference>
<sequence length="380" mass="42330">MFVKRIKAGFVLLSNSLDLMPSTRIAVFNMFPYLTAANIDPHVVFDPARGNEIPTVDGLAEQLIAEKFDVIVFQKVHGPSVENLVRELCGAGIKTVYSVCDLVDVAMATATDATLVVTDYLKHQYPPALLSKIHTVHDGIEQPLIKKTEWSSLRGTRRNKLRAILITSAHLDRLPIIVTPPSWLELTIVGRYTPDMVLFQRFRSGVGTVMRQKTSAARTECLRFLTSPNIRRVTWSPDVAYSEMCRADIGIIPIDTNPEHCPEAAAPFWKVKSENRLTMKMCVGLPVVATPIPSYEPIIKQGVNGFLARTALDWKQSLEELRDPAVRRGVGENARETVIDNYSMSAQAASLIDVLNHIMIEKCGLEDGRSRSKWPSPPGW</sequence>
<proteinExistence type="predicted"/>
<dbReference type="RefSeq" id="WP_099916418.1">
    <property type="nucleotide sequence ID" value="NZ_BMHS01000024.1"/>
</dbReference>
<evidence type="ECO:0000313" key="2">
    <source>
        <dbReference type="Proteomes" id="UP000228593"/>
    </source>
</evidence>
<evidence type="ECO:0000313" key="1">
    <source>
        <dbReference type="EMBL" id="PIL39395.1"/>
    </source>
</evidence>